<dbReference type="GO" id="GO:0016787">
    <property type="term" value="F:hydrolase activity"/>
    <property type="evidence" value="ECO:0007669"/>
    <property type="project" value="UniProtKB-KW"/>
</dbReference>
<accession>A0A4R5PQC3</accession>
<evidence type="ECO:0000313" key="3">
    <source>
        <dbReference type="Proteomes" id="UP000295131"/>
    </source>
</evidence>
<dbReference type="RefSeq" id="WP_133284070.1">
    <property type="nucleotide sequence ID" value="NZ_SMSI01000001.1"/>
</dbReference>
<keyword evidence="3" id="KW-1185">Reference proteome</keyword>
<evidence type="ECO:0000313" key="2">
    <source>
        <dbReference type="EMBL" id="TDH39239.1"/>
    </source>
</evidence>
<organism evidence="2 3">
    <name type="scientific">Pseudohoeflea suaedae</name>
    <dbReference type="NCBI Taxonomy" id="877384"/>
    <lineage>
        <taxon>Bacteria</taxon>
        <taxon>Pseudomonadati</taxon>
        <taxon>Pseudomonadota</taxon>
        <taxon>Alphaproteobacteria</taxon>
        <taxon>Hyphomicrobiales</taxon>
        <taxon>Rhizobiaceae</taxon>
        <taxon>Pseudohoeflea</taxon>
    </lineage>
</organism>
<dbReference type="PANTHER" id="PTHR43194:SF2">
    <property type="entry name" value="PEROXISOMAL MEMBRANE PROTEIN LPX1"/>
    <property type="match status" value="1"/>
</dbReference>
<feature type="domain" description="AB hydrolase-1" evidence="1">
    <location>
        <begin position="35"/>
        <end position="285"/>
    </location>
</feature>
<evidence type="ECO:0000259" key="1">
    <source>
        <dbReference type="Pfam" id="PF12697"/>
    </source>
</evidence>
<reference evidence="2 3" key="1">
    <citation type="journal article" date="2013" name="Int. J. Syst. Evol. Microbiol.">
        <title>Hoeflea suaedae sp. nov., an endophytic bacterium isolated from the root of the halophyte Suaeda maritima.</title>
        <authorList>
            <person name="Chung E.J."/>
            <person name="Park J.A."/>
            <person name="Pramanik P."/>
            <person name="Bibi F."/>
            <person name="Jeon C.O."/>
            <person name="Chung Y.R."/>
        </authorList>
    </citation>
    <scope>NUCLEOTIDE SEQUENCE [LARGE SCALE GENOMIC DNA]</scope>
    <source>
        <strain evidence="2 3">YC6898</strain>
    </source>
</reference>
<protein>
    <submittedName>
        <fullName evidence="2">Alpha/beta hydrolase</fullName>
    </submittedName>
</protein>
<dbReference type="InterPro" id="IPR029058">
    <property type="entry name" value="AB_hydrolase_fold"/>
</dbReference>
<dbReference type="PANTHER" id="PTHR43194">
    <property type="entry name" value="HYDROLASE ALPHA/BETA FOLD FAMILY"/>
    <property type="match status" value="1"/>
</dbReference>
<dbReference type="Proteomes" id="UP000295131">
    <property type="component" value="Unassembled WGS sequence"/>
</dbReference>
<name>A0A4R5PQC3_9HYPH</name>
<comment type="caution">
    <text evidence="2">The sequence shown here is derived from an EMBL/GenBank/DDBJ whole genome shotgun (WGS) entry which is preliminary data.</text>
</comment>
<proteinExistence type="predicted"/>
<dbReference type="EMBL" id="SMSI01000001">
    <property type="protein sequence ID" value="TDH39239.1"/>
    <property type="molecule type" value="Genomic_DNA"/>
</dbReference>
<dbReference type="InterPro" id="IPR000073">
    <property type="entry name" value="AB_hydrolase_1"/>
</dbReference>
<dbReference type="SUPFAM" id="SSF53474">
    <property type="entry name" value="alpha/beta-Hydrolases"/>
    <property type="match status" value="1"/>
</dbReference>
<dbReference type="AlphaFoldDB" id="A0A4R5PQC3"/>
<keyword evidence="2" id="KW-0378">Hydrolase</keyword>
<dbReference type="OrthoDB" id="9808398at2"/>
<dbReference type="Pfam" id="PF12697">
    <property type="entry name" value="Abhydrolase_6"/>
    <property type="match status" value="1"/>
</dbReference>
<dbReference type="InterPro" id="IPR050228">
    <property type="entry name" value="Carboxylesterase_BioH"/>
</dbReference>
<gene>
    <name evidence="2" type="ORF">E2A64_09285</name>
</gene>
<dbReference type="Gene3D" id="3.40.50.1820">
    <property type="entry name" value="alpha/beta hydrolase"/>
    <property type="match status" value="1"/>
</dbReference>
<sequence length="293" mass="31462">MSHRQDIIEFIGAEDNLLVADRHIPAEGREHGAPVLLLHGGGQTRHAWGKAASIIAEAGHRAYTVDQRGHGDSAWVPSKAYATPDYAEDAVALAGQITRETGTPPVLVGASLGGLAGLGATRIAGNERFAGLVLVDVTPHLDRDGVSKIQGFMSARMHEGFATLEEAADAIAAYLPHRKRPSSLDGLAKNLRRHPDGRYRWHWDPAFIDGPRTVNTGGERVQDELIAAARDLTLPTLLVRGQQSELVTEEAVAAFRELAPEARYVDVSGAGHMVAGDRNDAFNEAIIGFLENL</sequence>